<gene>
    <name evidence="1" type="ORF">ENF32_03900</name>
</gene>
<name>A0A7C0U696_9BACT</name>
<dbReference type="EMBL" id="DQWS01000147">
    <property type="protein sequence ID" value="HDD53192.1"/>
    <property type="molecule type" value="Genomic_DNA"/>
</dbReference>
<reference evidence="1" key="1">
    <citation type="journal article" date="2020" name="mSystems">
        <title>Genome- and Community-Level Interaction Insights into Carbon Utilization and Element Cycling Functions of Hydrothermarchaeota in Hydrothermal Sediment.</title>
        <authorList>
            <person name="Zhou Z."/>
            <person name="Liu Y."/>
            <person name="Xu W."/>
            <person name="Pan J."/>
            <person name="Luo Z.H."/>
            <person name="Li M."/>
        </authorList>
    </citation>
    <scope>NUCLEOTIDE SEQUENCE [LARGE SCALE GENOMIC DNA]</scope>
    <source>
        <strain evidence="1">HyVt-115</strain>
    </source>
</reference>
<organism evidence="1">
    <name type="scientific">Thermosulfidibacter takaii</name>
    <dbReference type="NCBI Taxonomy" id="412593"/>
    <lineage>
        <taxon>Bacteria</taxon>
        <taxon>Pseudomonadati</taxon>
        <taxon>Thermosulfidibacterota</taxon>
        <taxon>Thermosulfidibacteria</taxon>
        <taxon>Thermosulfidibacterales</taxon>
        <taxon>Thermosulfidibacteraceae</taxon>
    </lineage>
</organism>
<proteinExistence type="predicted"/>
<dbReference type="Proteomes" id="UP000885690">
    <property type="component" value="Unassembled WGS sequence"/>
</dbReference>
<accession>A0A7C0U696</accession>
<comment type="caution">
    <text evidence="1">The sequence shown here is derived from an EMBL/GenBank/DDBJ whole genome shotgun (WGS) entry which is preliminary data.</text>
</comment>
<protein>
    <submittedName>
        <fullName evidence="1">Uncharacterized protein</fullName>
    </submittedName>
</protein>
<dbReference type="AlphaFoldDB" id="A0A7C0U696"/>
<evidence type="ECO:0000313" key="1">
    <source>
        <dbReference type="EMBL" id="HDD53192.1"/>
    </source>
</evidence>
<sequence length="100" mass="11769">MELREYYIEALWNTGFTISSVSEPKRSVVVLVFKTHWYALACDAEQGEVWPSKEVNEPYLSHLCSLFLKGKLLEEEEKILPLLQFVWENEFMPTLLMEEP</sequence>